<comment type="caution">
    <text evidence="3">The sequence shown here is derived from an EMBL/GenBank/DDBJ whole genome shotgun (WGS) entry which is preliminary data.</text>
</comment>
<dbReference type="Proteomes" id="UP000177230">
    <property type="component" value="Unassembled WGS sequence"/>
</dbReference>
<dbReference type="GO" id="GO:0008168">
    <property type="term" value="F:methyltransferase activity"/>
    <property type="evidence" value="ECO:0007669"/>
    <property type="project" value="UniProtKB-KW"/>
</dbReference>
<dbReference type="InterPro" id="IPR004398">
    <property type="entry name" value="RNA_MeTrfase_RsmD"/>
</dbReference>
<dbReference type="NCBIfam" id="TIGR00095">
    <property type="entry name" value="16S rRNA (guanine(966)-N(2))-methyltransferase RsmD"/>
    <property type="match status" value="1"/>
</dbReference>
<reference evidence="3 4" key="1">
    <citation type="journal article" date="2016" name="Nat. Commun.">
        <title>Thousands of microbial genomes shed light on interconnected biogeochemical processes in an aquifer system.</title>
        <authorList>
            <person name="Anantharaman K."/>
            <person name="Brown C.T."/>
            <person name="Hug L.A."/>
            <person name="Sharon I."/>
            <person name="Castelle C.J."/>
            <person name="Probst A.J."/>
            <person name="Thomas B.C."/>
            <person name="Singh A."/>
            <person name="Wilkins M.J."/>
            <person name="Karaoz U."/>
            <person name="Brodie E.L."/>
            <person name="Williams K.H."/>
            <person name="Hubbard S.S."/>
            <person name="Banfield J.F."/>
        </authorList>
    </citation>
    <scope>NUCLEOTIDE SEQUENCE [LARGE SCALE GENOMIC DNA]</scope>
</reference>
<dbReference type="Pfam" id="PF03602">
    <property type="entry name" value="Cons_hypoth95"/>
    <property type="match status" value="1"/>
</dbReference>
<dbReference type="CDD" id="cd02440">
    <property type="entry name" value="AdoMet_MTases"/>
    <property type="match status" value="1"/>
</dbReference>
<dbReference type="InterPro" id="IPR029063">
    <property type="entry name" value="SAM-dependent_MTases_sf"/>
</dbReference>
<dbReference type="SUPFAM" id="SSF53335">
    <property type="entry name" value="S-adenosyl-L-methionine-dependent methyltransferases"/>
    <property type="match status" value="1"/>
</dbReference>
<dbReference type="PIRSF" id="PIRSF004553">
    <property type="entry name" value="CHP00095"/>
    <property type="match status" value="1"/>
</dbReference>
<keyword evidence="2 3" id="KW-0808">Transferase</keyword>
<keyword evidence="1 3" id="KW-0489">Methyltransferase</keyword>
<dbReference type="InterPro" id="IPR002052">
    <property type="entry name" value="DNA_methylase_N6_adenine_CS"/>
</dbReference>
<protein>
    <submittedName>
        <fullName evidence="3">16S rRNA (Guanine(966)-N(2))-methyltransferase RsmD</fullName>
    </submittedName>
</protein>
<proteinExistence type="predicted"/>
<dbReference type="PANTHER" id="PTHR43542">
    <property type="entry name" value="METHYLTRANSFERASE"/>
    <property type="match status" value="1"/>
</dbReference>
<dbReference type="GO" id="GO:0003676">
    <property type="term" value="F:nucleic acid binding"/>
    <property type="evidence" value="ECO:0007669"/>
    <property type="project" value="InterPro"/>
</dbReference>
<dbReference type="GO" id="GO:0031167">
    <property type="term" value="P:rRNA methylation"/>
    <property type="evidence" value="ECO:0007669"/>
    <property type="project" value="InterPro"/>
</dbReference>
<sequence>MKIIAGEFRGRNINCPEGWDVRPTSSMARAAIFNILQQGGACRRALDLYAGSGALGIEALSRGAESVVLVEKDPGPAGAIKDNLAALKLYPRARLYAGDALEFLRTCGEQFDLILADPPYPDHCLPDILDAVERSRTLADYGTLVIQHSLKEKSPASFGGLKRWKNKTYGKTQVSFYRYNGEE</sequence>
<name>A0A1F5RGD2_9BACT</name>
<dbReference type="EMBL" id="MFFM01000020">
    <property type="protein sequence ID" value="OGF13384.1"/>
    <property type="molecule type" value="Genomic_DNA"/>
</dbReference>
<dbReference type="PANTHER" id="PTHR43542:SF1">
    <property type="entry name" value="METHYLTRANSFERASE"/>
    <property type="match status" value="1"/>
</dbReference>
<dbReference type="PROSITE" id="PS00092">
    <property type="entry name" value="N6_MTASE"/>
    <property type="match status" value="1"/>
</dbReference>
<evidence type="ECO:0000313" key="4">
    <source>
        <dbReference type="Proteomes" id="UP000177230"/>
    </source>
</evidence>
<evidence type="ECO:0000256" key="2">
    <source>
        <dbReference type="ARBA" id="ARBA00022679"/>
    </source>
</evidence>
<organism evidence="3 4">
    <name type="scientific">Candidatus Edwardsbacteria bacterium GWF2_54_11</name>
    <dbReference type="NCBI Taxonomy" id="1817851"/>
    <lineage>
        <taxon>Bacteria</taxon>
        <taxon>Candidatus Edwardsiibacteriota</taxon>
    </lineage>
</organism>
<accession>A0A1F5RGD2</accession>
<gene>
    <name evidence="3" type="ORF">A2024_00060</name>
</gene>
<dbReference type="AlphaFoldDB" id="A0A1F5RGD2"/>
<dbReference type="Gene3D" id="3.40.50.150">
    <property type="entry name" value="Vaccinia Virus protein VP39"/>
    <property type="match status" value="1"/>
</dbReference>
<evidence type="ECO:0000313" key="3">
    <source>
        <dbReference type="EMBL" id="OGF13384.1"/>
    </source>
</evidence>
<evidence type="ECO:0000256" key="1">
    <source>
        <dbReference type="ARBA" id="ARBA00022603"/>
    </source>
</evidence>